<dbReference type="AlphaFoldDB" id="A0A7W7VK24"/>
<reference evidence="1 2" key="1">
    <citation type="submission" date="2020-08" db="EMBL/GenBank/DDBJ databases">
        <title>Genomic Encyclopedia of Type Strains, Phase III (KMG-III): the genomes of soil and plant-associated and newly described type strains.</title>
        <authorList>
            <person name="Whitman W."/>
        </authorList>
    </citation>
    <scope>NUCLEOTIDE SEQUENCE [LARGE SCALE GENOMIC DNA]</scope>
    <source>
        <strain evidence="1 2">CECT 8960</strain>
    </source>
</reference>
<evidence type="ECO:0008006" key="3">
    <source>
        <dbReference type="Google" id="ProtNLM"/>
    </source>
</evidence>
<evidence type="ECO:0000313" key="2">
    <source>
        <dbReference type="Proteomes" id="UP000520767"/>
    </source>
</evidence>
<protein>
    <recommendedName>
        <fullName evidence="3">Asp23/Gls24 family envelope stress response protein</fullName>
    </recommendedName>
</protein>
<proteinExistence type="predicted"/>
<dbReference type="EMBL" id="JACHJQ010000018">
    <property type="protein sequence ID" value="MBB4912899.1"/>
    <property type="molecule type" value="Genomic_DNA"/>
</dbReference>
<keyword evidence="2" id="KW-1185">Reference proteome</keyword>
<accession>A0A7W7VK24</accession>
<dbReference type="RefSeq" id="WP_184816838.1">
    <property type="nucleotide sequence ID" value="NZ_JACHJQ010000018.1"/>
</dbReference>
<gene>
    <name evidence="1" type="ORF">FHR82_009173</name>
</gene>
<comment type="caution">
    <text evidence="1">The sequence shown here is derived from an EMBL/GenBank/DDBJ whole genome shotgun (WGS) entry which is preliminary data.</text>
</comment>
<sequence length="107" mass="11288">MNTSSELVHDLLAALAEVPGLHPATLAKARQTPWGSNWDSLAVDITDETGGGHTVVVRVVATRLPLPPLVRRAEQALLAVVAASHVPVTRLCLEITDLDNTAFGGHP</sequence>
<dbReference type="Proteomes" id="UP000520767">
    <property type="component" value="Unassembled WGS sequence"/>
</dbReference>
<name>A0A7W7VK24_9PSEU</name>
<organism evidence="1 2">
    <name type="scientific">Actinophytocola algeriensis</name>
    <dbReference type="NCBI Taxonomy" id="1768010"/>
    <lineage>
        <taxon>Bacteria</taxon>
        <taxon>Bacillati</taxon>
        <taxon>Actinomycetota</taxon>
        <taxon>Actinomycetes</taxon>
        <taxon>Pseudonocardiales</taxon>
        <taxon>Pseudonocardiaceae</taxon>
    </lineage>
</organism>
<evidence type="ECO:0000313" key="1">
    <source>
        <dbReference type="EMBL" id="MBB4912899.1"/>
    </source>
</evidence>